<feature type="chain" id="PRO_5013078498" evidence="1">
    <location>
        <begin position="19"/>
        <end position="118"/>
    </location>
</feature>
<accession>A0A256GNZ6</accession>
<evidence type="ECO:0000313" key="2">
    <source>
        <dbReference type="EMBL" id="OYR28903.1"/>
    </source>
</evidence>
<reference evidence="2 3" key="1">
    <citation type="submission" date="2017-07" db="EMBL/GenBank/DDBJ databases">
        <title>Phylogenetic study on the rhizospheric bacterium Ochrobactrum sp. A44.</title>
        <authorList>
            <person name="Krzyzanowska D.M."/>
            <person name="Ossowicki A."/>
            <person name="Rajewska M."/>
            <person name="Maciag T."/>
            <person name="Kaczynski Z."/>
            <person name="Czerwicka M."/>
            <person name="Jafra S."/>
        </authorList>
    </citation>
    <scope>NUCLEOTIDE SEQUENCE [LARGE SCALE GENOMIC DNA]</scope>
    <source>
        <strain evidence="2 3">CCUG 30717</strain>
    </source>
</reference>
<keyword evidence="1" id="KW-0732">Signal</keyword>
<protein>
    <submittedName>
        <fullName evidence="2">Uncharacterized protein</fullName>
    </submittedName>
</protein>
<dbReference type="AlphaFoldDB" id="A0A256GNZ6"/>
<gene>
    <name evidence="2" type="ORF">CEV34_0900</name>
</gene>
<name>A0A256GNZ6_9HYPH</name>
<dbReference type="EMBL" id="NNRM01000012">
    <property type="protein sequence ID" value="OYR28903.1"/>
    <property type="molecule type" value="Genomic_DNA"/>
</dbReference>
<proteinExistence type="predicted"/>
<sequence>MQALLLQAQLAALLLALAAVRRLVQSQAPDWRQESAMQVPEQLARGLQALELQALALQALVPDWSALALLARLQRALLVQELLAQDWSQPDYWLQVQTRFAQVQNPQMPAAPRPSPQP</sequence>
<dbReference type="Proteomes" id="UP000216188">
    <property type="component" value="Unassembled WGS sequence"/>
</dbReference>
<organism evidence="2 3">
    <name type="scientific">Brucella pseudogrignonensis</name>
    <dbReference type="NCBI Taxonomy" id="419475"/>
    <lineage>
        <taxon>Bacteria</taxon>
        <taxon>Pseudomonadati</taxon>
        <taxon>Pseudomonadota</taxon>
        <taxon>Alphaproteobacteria</taxon>
        <taxon>Hyphomicrobiales</taxon>
        <taxon>Brucellaceae</taxon>
        <taxon>Brucella/Ochrobactrum group</taxon>
        <taxon>Brucella</taxon>
    </lineage>
</organism>
<evidence type="ECO:0000313" key="3">
    <source>
        <dbReference type="Proteomes" id="UP000216188"/>
    </source>
</evidence>
<keyword evidence="3" id="KW-1185">Reference proteome</keyword>
<feature type="signal peptide" evidence="1">
    <location>
        <begin position="1"/>
        <end position="18"/>
    </location>
</feature>
<evidence type="ECO:0000256" key="1">
    <source>
        <dbReference type="SAM" id="SignalP"/>
    </source>
</evidence>
<comment type="caution">
    <text evidence="2">The sequence shown here is derived from an EMBL/GenBank/DDBJ whole genome shotgun (WGS) entry which is preliminary data.</text>
</comment>